<reference evidence="3 4" key="1">
    <citation type="journal article" date="2013" name="Genome Announc.">
        <title>Draft genome sequences for three mercury-methylating, sulfate-reducing bacteria.</title>
        <authorList>
            <person name="Brown S.D."/>
            <person name="Hurt R.A.Jr."/>
            <person name="Gilmour C.C."/>
            <person name="Elias D.A."/>
        </authorList>
    </citation>
    <scope>NUCLEOTIDE SEQUENCE [LARGE SCALE GENOMIC DNA]</scope>
    <source>
        <strain evidence="3 4">DSM 16529</strain>
    </source>
</reference>
<dbReference type="InterPro" id="IPR005532">
    <property type="entry name" value="SUMF_dom"/>
</dbReference>
<evidence type="ECO:0000256" key="1">
    <source>
        <dbReference type="SAM" id="SignalP"/>
    </source>
</evidence>
<dbReference type="PANTHER" id="PTHR23150">
    <property type="entry name" value="SULFATASE MODIFYING FACTOR 1, 2"/>
    <property type="match status" value="1"/>
</dbReference>
<dbReference type="eggNOG" id="COG1262">
    <property type="taxonomic scope" value="Bacteria"/>
</dbReference>
<gene>
    <name evidence="3" type="ORF">dsat_0273</name>
</gene>
<dbReference type="InterPro" id="IPR016187">
    <property type="entry name" value="CTDL_fold"/>
</dbReference>
<comment type="caution">
    <text evidence="3">The sequence shown here is derived from an EMBL/GenBank/DDBJ whole genome shotgun (WGS) entry which is preliminary data.</text>
</comment>
<sequence length="345" mass="37192">MSLRLTRSIFLLAWLLAPAALWAARIDNVVAQQDDARVIVEFDLAGATEKSFVSLLPRFGERALAPNRLSLSGDVGLVEPGPGKRIVWDAGADYPAGLAGPVDFEITAVDVSREPVSGLLFASLAGECFEMGCGEWNEYCEPDELPVFVACPGPFALSVSPVHNSAFAAFMNDTGHTAAPPGVVFANGRHTASPGLEEEPVSAVSREDAEAFAAWLSRRTGERFALPDEAQWEYACRSGGRLFPFGSVTGRMGGDLNSPQQENSGTNLLGCEDMSGGLWEWMADDYLPYPLYTANARPGQEGLAGVLRGGRIGSPLRNSRCANRYERAPDMRDATSTFRLVRLEE</sequence>
<dbReference type="SUPFAM" id="SSF56436">
    <property type="entry name" value="C-type lectin-like"/>
    <property type="match status" value="1"/>
</dbReference>
<dbReference type="AlphaFoldDB" id="S7T6W7"/>
<dbReference type="GO" id="GO:0120147">
    <property type="term" value="F:formylglycine-generating oxidase activity"/>
    <property type="evidence" value="ECO:0007669"/>
    <property type="project" value="TreeGrafter"/>
</dbReference>
<organism evidence="3 4">
    <name type="scientific">Alkalidesulfovibrio alkalitolerans DSM 16529</name>
    <dbReference type="NCBI Taxonomy" id="1121439"/>
    <lineage>
        <taxon>Bacteria</taxon>
        <taxon>Pseudomonadati</taxon>
        <taxon>Thermodesulfobacteriota</taxon>
        <taxon>Desulfovibrionia</taxon>
        <taxon>Desulfovibrionales</taxon>
        <taxon>Desulfovibrionaceae</taxon>
        <taxon>Alkalidesulfovibrio</taxon>
    </lineage>
</organism>
<dbReference type="PANTHER" id="PTHR23150:SF19">
    <property type="entry name" value="FORMYLGLYCINE-GENERATING ENZYME"/>
    <property type="match status" value="1"/>
</dbReference>
<dbReference type="RefSeq" id="WP_020886967.1">
    <property type="nucleotide sequence ID" value="NZ_ATHI01000026.1"/>
</dbReference>
<keyword evidence="4" id="KW-1185">Reference proteome</keyword>
<dbReference type="PATRIC" id="fig|1121439.3.peg.1621"/>
<name>S7T6W7_9BACT</name>
<dbReference type="STRING" id="1121439.dsat_0273"/>
<dbReference type="Gene3D" id="3.90.1580.10">
    <property type="entry name" value="paralog of FGE (formylglycine-generating enzyme)"/>
    <property type="match status" value="1"/>
</dbReference>
<evidence type="ECO:0000259" key="2">
    <source>
        <dbReference type="Pfam" id="PF03781"/>
    </source>
</evidence>
<dbReference type="OrthoDB" id="9768004at2"/>
<dbReference type="InterPro" id="IPR042095">
    <property type="entry name" value="SUMF_sf"/>
</dbReference>
<protein>
    <submittedName>
        <fullName evidence="3">Sulphatase-modifying factor protein</fullName>
    </submittedName>
</protein>
<dbReference type="Proteomes" id="UP000014975">
    <property type="component" value="Unassembled WGS sequence"/>
</dbReference>
<feature type="signal peptide" evidence="1">
    <location>
        <begin position="1"/>
        <end position="23"/>
    </location>
</feature>
<dbReference type="Pfam" id="PF03781">
    <property type="entry name" value="FGE-sulfatase"/>
    <property type="match status" value="1"/>
</dbReference>
<dbReference type="EMBL" id="ATHI01000026">
    <property type="protein sequence ID" value="EPR32832.1"/>
    <property type="molecule type" value="Genomic_DNA"/>
</dbReference>
<evidence type="ECO:0000313" key="4">
    <source>
        <dbReference type="Proteomes" id="UP000014975"/>
    </source>
</evidence>
<feature type="domain" description="Sulfatase-modifying factor enzyme-like" evidence="2">
    <location>
        <begin position="129"/>
        <end position="342"/>
    </location>
</feature>
<feature type="chain" id="PRO_5004557038" evidence="1">
    <location>
        <begin position="24"/>
        <end position="345"/>
    </location>
</feature>
<proteinExistence type="predicted"/>
<keyword evidence="1" id="KW-0732">Signal</keyword>
<accession>S7T6W7</accession>
<dbReference type="InterPro" id="IPR051043">
    <property type="entry name" value="Sulfatase_Mod_Factor_Kinase"/>
</dbReference>
<evidence type="ECO:0000313" key="3">
    <source>
        <dbReference type="EMBL" id="EPR32832.1"/>
    </source>
</evidence>